<keyword evidence="6" id="KW-1185">Reference proteome</keyword>
<dbReference type="InterPro" id="IPR011108">
    <property type="entry name" value="RMMBL"/>
</dbReference>
<feature type="domain" description="Metallo-beta-lactamase" evidence="3">
    <location>
        <begin position="19"/>
        <end position="250"/>
    </location>
</feature>
<feature type="compositionally biased region" description="Basic residues" evidence="2">
    <location>
        <begin position="118"/>
        <end position="132"/>
    </location>
</feature>
<feature type="domain" description="Beta-Casp" evidence="4">
    <location>
        <begin position="255"/>
        <end position="376"/>
    </location>
</feature>
<keyword evidence="1" id="KW-0378">Hydrolase</keyword>
<dbReference type="InterPro" id="IPR050698">
    <property type="entry name" value="MBL"/>
</dbReference>
<evidence type="ECO:0000313" key="5">
    <source>
        <dbReference type="EMBL" id="SNS58773.1"/>
    </source>
</evidence>
<dbReference type="RefSeq" id="WP_089319320.1">
    <property type="nucleotide sequence ID" value="NZ_FZOQ01000009.1"/>
</dbReference>
<dbReference type="GO" id="GO:0016787">
    <property type="term" value="F:hydrolase activity"/>
    <property type="evidence" value="ECO:0007669"/>
    <property type="project" value="UniProtKB-KW"/>
</dbReference>
<protein>
    <submittedName>
        <fullName evidence="5">Metallo-beta-lactamase family protein</fullName>
    </submittedName>
</protein>
<dbReference type="Pfam" id="PF10996">
    <property type="entry name" value="Beta-Casp"/>
    <property type="match status" value="1"/>
</dbReference>
<name>A0A239FRF1_9BACT</name>
<evidence type="ECO:0000259" key="4">
    <source>
        <dbReference type="SMART" id="SM01027"/>
    </source>
</evidence>
<dbReference type="PANTHER" id="PTHR11203:SF37">
    <property type="entry name" value="INTEGRATOR COMPLEX SUBUNIT 11"/>
    <property type="match status" value="1"/>
</dbReference>
<dbReference type="InterPro" id="IPR036866">
    <property type="entry name" value="RibonucZ/Hydroxyglut_hydro"/>
</dbReference>
<dbReference type="GO" id="GO:0004521">
    <property type="term" value="F:RNA endonuclease activity"/>
    <property type="evidence" value="ECO:0007669"/>
    <property type="project" value="TreeGrafter"/>
</dbReference>
<dbReference type="OrthoDB" id="9803916at2"/>
<dbReference type="Pfam" id="PF07521">
    <property type="entry name" value="RMMBL"/>
    <property type="match status" value="1"/>
</dbReference>
<accession>A0A239FRF1</accession>
<evidence type="ECO:0000256" key="2">
    <source>
        <dbReference type="SAM" id="MobiDB-lite"/>
    </source>
</evidence>
<dbReference type="PANTHER" id="PTHR11203">
    <property type="entry name" value="CLEAVAGE AND POLYADENYLATION SPECIFICITY FACTOR FAMILY MEMBER"/>
    <property type="match status" value="1"/>
</dbReference>
<dbReference type="AlphaFoldDB" id="A0A239FRF1"/>
<dbReference type="SMART" id="SM01027">
    <property type="entry name" value="Beta-Casp"/>
    <property type="match status" value="1"/>
</dbReference>
<dbReference type="SUPFAM" id="SSF56281">
    <property type="entry name" value="Metallo-hydrolase/oxidoreductase"/>
    <property type="match status" value="1"/>
</dbReference>
<dbReference type="InterPro" id="IPR022712">
    <property type="entry name" value="Beta_Casp"/>
</dbReference>
<dbReference type="InterPro" id="IPR001279">
    <property type="entry name" value="Metallo-B-lactamas"/>
</dbReference>
<dbReference type="Pfam" id="PF00753">
    <property type="entry name" value="Lactamase_B"/>
    <property type="match status" value="1"/>
</dbReference>
<organism evidence="5 6">
    <name type="scientific">Pontibacter ummariensis</name>
    <dbReference type="NCBI Taxonomy" id="1610492"/>
    <lineage>
        <taxon>Bacteria</taxon>
        <taxon>Pseudomonadati</taxon>
        <taxon>Bacteroidota</taxon>
        <taxon>Cytophagia</taxon>
        <taxon>Cytophagales</taxon>
        <taxon>Hymenobacteraceae</taxon>
        <taxon>Pontibacter</taxon>
    </lineage>
</organism>
<evidence type="ECO:0000256" key="1">
    <source>
        <dbReference type="ARBA" id="ARBA00022801"/>
    </source>
</evidence>
<gene>
    <name evidence="5" type="ORF">SAMN06296052_10965</name>
</gene>
<feature type="region of interest" description="Disordered" evidence="2">
    <location>
        <begin position="112"/>
        <end position="132"/>
    </location>
</feature>
<dbReference type="Gene3D" id="3.60.15.10">
    <property type="entry name" value="Ribonuclease Z/Hydroxyacylglutathione hydrolase-like"/>
    <property type="match status" value="1"/>
</dbReference>
<evidence type="ECO:0000259" key="3">
    <source>
        <dbReference type="SMART" id="SM00849"/>
    </source>
</evidence>
<dbReference type="CDD" id="cd16295">
    <property type="entry name" value="TTHA0252-CPSF-like_MBL-fold"/>
    <property type="match status" value="1"/>
</dbReference>
<evidence type="ECO:0000313" key="6">
    <source>
        <dbReference type="Proteomes" id="UP000198432"/>
    </source>
</evidence>
<dbReference type="Gene3D" id="3.40.50.10890">
    <property type="match status" value="1"/>
</dbReference>
<dbReference type="EMBL" id="FZOQ01000009">
    <property type="protein sequence ID" value="SNS58773.1"/>
    <property type="molecule type" value="Genomic_DNA"/>
</dbReference>
<proteinExistence type="predicted"/>
<reference evidence="6" key="1">
    <citation type="submission" date="2017-06" db="EMBL/GenBank/DDBJ databases">
        <authorList>
            <person name="Varghese N."/>
            <person name="Submissions S."/>
        </authorList>
    </citation>
    <scope>NUCLEOTIDE SEQUENCE [LARGE SCALE GENOMIC DNA]</scope>
    <source>
        <strain evidence="6">NKM1</strain>
    </source>
</reference>
<sequence>MEKESSIQLQFIGAAGTVTGSRTLLQTENYKILIDCGLFQGKKSERKLNKAKRLPFKPSELDAIILTHGHLDHSGYLPALVKKGFTGPIYATAPTKDITEIILHDSAKIQEEDAHEANKRRKKNKKPRKPLYKQKHVHRTMQLFKTFGDNQWESLNEESKFCFQTSGHILGSASVELECKGRRFVFSGDLGQQAPLILAPPTRMEEADYIIMESTYGDKLHNSGLSPFQALQEVVNATFEKGGVLVIPSFAVERAQEIILILNTLMEEKSIPHLPIFLDSPMGIDVTKLFQEHRKWHTLTDNECEALTKNVHIVSSFEETLNVLHEDGPKQKIIIAGSGMVTGGRVLYYLKQLLSDKKNTVLLVGHQGTGTRGRKLLSGASHVKIDGKHFEVGAEIHQIGSLSAHADQEDLLWWLAQFKKAPKQLFLNHGEEEPATALKQKIEETYKWPVTIAKMDKVYHL</sequence>
<dbReference type="SMART" id="SM00849">
    <property type="entry name" value="Lactamase_B"/>
    <property type="match status" value="1"/>
</dbReference>
<dbReference type="Proteomes" id="UP000198432">
    <property type="component" value="Unassembled WGS sequence"/>
</dbReference>